<dbReference type="SUPFAM" id="SSF53850">
    <property type="entry name" value="Periplasmic binding protein-like II"/>
    <property type="match status" value="1"/>
</dbReference>
<dbReference type="RefSeq" id="WP_146690760.1">
    <property type="nucleotide sequence ID" value="NZ_LT629750.1"/>
</dbReference>
<evidence type="ECO:0000256" key="1">
    <source>
        <dbReference type="ARBA" id="ARBA00006987"/>
    </source>
</evidence>
<evidence type="ECO:0000313" key="3">
    <source>
        <dbReference type="EMBL" id="SDT59055.1"/>
    </source>
</evidence>
<dbReference type="Pfam" id="PF03401">
    <property type="entry name" value="TctC"/>
    <property type="match status" value="1"/>
</dbReference>
<protein>
    <submittedName>
        <fullName evidence="3">Tripartite-type tricarboxylate transporter, receptor component TctC</fullName>
    </submittedName>
</protein>
<dbReference type="EMBL" id="LT629750">
    <property type="protein sequence ID" value="SDT59055.1"/>
    <property type="molecule type" value="Genomic_DNA"/>
</dbReference>
<dbReference type="PANTHER" id="PTHR42928">
    <property type="entry name" value="TRICARBOXYLATE-BINDING PROTEIN"/>
    <property type="match status" value="1"/>
</dbReference>
<keyword evidence="3" id="KW-0675">Receptor</keyword>
<name>A0A1H2BLB2_9BRAD</name>
<dbReference type="Proteomes" id="UP000243904">
    <property type="component" value="Chromosome I"/>
</dbReference>
<proteinExistence type="inferred from homology"/>
<dbReference type="AlphaFoldDB" id="A0A1H2BLB2"/>
<feature type="chain" id="PRO_5009270118" evidence="2">
    <location>
        <begin position="24"/>
        <end position="323"/>
    </location>
</feature>
<accession>A0A1H2BLB2</accession>
<evidence type="ECO:0000256" key="2">
    <source>
        <dbReference type="SAM" id="SignalP"/>
    </source>
</evidence>
<organism evidence="3 4">
    <name type="scientific">Bradyrhizobium canariense</name>
    <dbReference type="NCBI Taxonomy" id="255045"/>
    <lineage>
        <taxon>Bacteria</taxon>
        <taxon>Pseudomonadati</taxon>
        <taxon>Pseudomonadota</taxon>
        <taxon>Alphaproteobacteria</taxon>
        <taxon>Hyphomicrobiales</taxon>
        <taxon>Nitrobacteraceae</taxon>
        <taxon>Bradyrhizobium</taxon>
    </lineage>
</organism>
<dbReference type="PANTHER" id="PTHR42928:SF5">
    <property type="entry name" value="BLR1237 PROTEIN"/>
    <property type="match status" value="1"/>
</dbReference>
<comment type="similarity">
    <text evidence="1">Belongs to the UPF0065 (bug) family.</text>
</comment>
<sequence length="323" mass="33596">MRSRLTVLVAFLASLLWGGAASADSYPDRPIHIVVPFPAGGSNDVVARFLGMRLSEVVGQSVIVDNRAGAGGNIGAEFVARSAPDGYTLLLTAPGPLAVNQSLYPHLTFDPAADFAPVALVASVQIVLTVNPIVKAKSVAELVALAKASPGTLNFGSSGYGSTNHLAGELFKSLADINIVHVPYRGAAPAMNDLVGGQIPILFDNMPAVRPQALAGSLRALAVAGHVRSPLFPELPTMEEAGVAGFEATSWFGLVAPAKTPPAVVKKLTDAVKEVLSDPDTVHKLSDVGAEPGSLFGEEFGTFLHTETEKWGKVVRDSGTVMQ</sequence>
<keyword evidence="4" id="KW-1185">Reference proteome</keyword>
<dbReference type="InterPro" id="IPR042100">
    <property type="entry name" value="Bug_dom1"/>
</dbReference>
<dbReference type="PIRSF" id="PIRSF017082">
    <property type="entry name" value="YflP"/>
    <property type="match status" value="1"/>
</dbReference>
<gene>
    <name evidence="3" type="ORF">SAMN05444158_7310</name>
</gene>
<reference evidence="4" key="1">
    <citation type="submission" date="2016-10" db="EMBL/GenBank/DDBJ databases">
        <authorList>
            <person name="Varghese N."/>
            <person name="Submissions S."/>
        </authorList>
    </citation>
    <scope>NUCLEOTIDE SEQUENCE [LARGE SCALE GENOMIC DNA]</scope>
    <source>
        <strain evidence="4">GAS369</strain>
    </source>
</reference>
<feature type="signal peptide" evidence="2">
    <location>
        <begin position="1"/>
        <end position="23"/>
    </location>
</feature>
<keyword evidence="2" id="KW-0732">Signal</keyword>
<dbReference type="InterPro" id="IPR005064">
    <property type="entry name" value="BUG"/>
</dbReference>
<dbReference type="Gene3D" id="3.40.190.10">
    <property type="entry name" value="Periplasmic binding protein-like II"/>
    <property type="match status" value="1"/>
</dbReference>
<dbReference type="CDD" id="cd13578">
    <property type="entry name" value="PBP2_Bug27"/>
    <property type="match status" value="1"/>
</dbReference>
<dbReference type="Gene3D" id="3.40.190.150">
    <property type="entry name" value="Bordetella uptake gene, domain 1"/>
    <property type="match status" value="1"/>
</dbReference>
<evidence type="ECO:0000313" key="4">
    <source>
        <dbReference type="Proteomes" id="UP000243904"/>
    </source>
</evidence>